<dbReference type="InterPro" id="IPR011990">
    <property type="entry name" value="TPR-like_helical_dom_sf"/>
</dbReference>
<proteinExistence type="predicted"/>
<evidence type="ECO:0000313" key="3">
    <source>
        <dbReference type="Proteomes" id="UP000230052"/>
    </source>
</evidence>
<dbReference type="InterPro" id="IPR019734">
    <property type="entry name" value="TPR_rpt"/>
</dbReference>
<dbReference type="AlphaFoldDB" id="A0A2J0L4T8"/>
<reference evidence="2 3" key="1">
    <citation type="submission" date="2017-09" db="EMBL/GenBank/DDBJ databases">
        <title>Depth-based differentiation of microbial function through sediment-hosted aquifers and enrichment of novel symbionts in the deep terrestrial subsurface.</title>
        <authorList>
            <person name="Probst A.J."/>
            <person name="Ladd B."/>
            <person name="Jarett J.K."/>
            <person name="Geller-Mcgrath D.E."/>
            <person name="Sieber C.M."/>
            <person name="Emerson J.B."/>
            <person name="Anantharaman K."/>
            <person name="Thomas B.C."/>
            <person name="Malmstrom R."/>
            <person name="Stieglmeier M."/>
            <person name="Klingl A."/>
            <person name="Woyke T."/>
            <person name="Ryan C.M."/>
            <person name="Banfield J.F."/>
        </authorList>
    </citation>
    <scope>NUCLEOTIDE SEQUENCE [LARGE SCALE GENOMIC DNA]</scope>
    <source>
        <strain evidence="2">CG07_land_8_20_14_0_80_42_15</strain>
    </source>
</reference>
<keyword evidence="1" id="KW-0802">TPR repeat</keyword>
<comment type="caution">
    <text evidence="2">The sequence shown here is derived from an EMBL/GenBank/DDBJ whole genome shotgun (WGS) entry which is preliminary data.</text>
</comment>
<sequence length="171" mass="19835">MKKLTVVKVLFIIGLITFLFQSIVMAGGSYYKKALSFYKKAQQRELWNDFQGSKNFYRDTVRMAQISLESEELTAEETKEISGIVTASQKKLSSVGDKEEYQKKTDLGYEYSMKGFAYSKAGEFKKAESAWDRALEYYKESLRLAPDEQSKVKIETEIINIERYLKEFTTE</sequence>
<dbReference type="SUPFAM" id="SSF48452">
    <property type="entry name" value="TPR-like"/>
    <property type="match status" value="1"/>
</dbReference>
<name>A0A2J0L4T8_9BACT</name>
<dbReference type="Gene3D" id="1.25.40.10">
    <property type="entry name" value="Tetratricopeptide repeat domain"/>
    <property type="match status" value="1"/>
</dbReference>
<gene>
    <name evidence="2" type="ORF">COS99_04850</name>
</gene>
<protein>
    <submittedName>
        <fullName evidence="2">Uncharacterized protein</fullName>
    </submittedName>
</protein>
<evidence type="ECO:0000256" key="1">
    <source>
        <dbReference type="PROSITE-ProRule" id="PRU00339"/>
    </source>
</evidence>
<dbReference type="EMBL" id="PEWV01000048">
    <property type="protein sequence ID" value="PIU41547.1"/>
    <property type="molecule type" value="Genomic_DNA"/>
</dbReference>
<dbReference type="PROSITE" id="PS50005">
    <property type="entry name" value="TPR"/>
    <property type="match status" value="1"/>
</dbReference>
<organism evidence="2 3">
    <name type="scientific">Candidatus Aquitaenariimonas noxiae</name>
    <dbReference type="NCBI Taxonomy" id="1974741"/>
    <lineage>
        <taxon>Bacteria</taxon>
        <taxon>Pseudomonadati</taxon>
        <taxon>Candidatus Omnitrophota</taxon>
        <taxon>Candidatus Aquitaenariimonas</taxon>
    </lineage>
</organism>
<accession>A0A2J0L4T8</accession>
<dbReference type="Proteomes" id="UP000230052">
    <property type="component" value="Unassembled WGS sequence"/>
</dbReference>
<evidence type="ECO:0000313" key="2">
    <source>
        <dbReference type="EMBL" id="PIU41547.1"/>
    </source>
</evidence>
<feature type="repeat" description="TPR" evidence="1">
    <location>
        <begin position="115"/>
        <end position="148"/>
    </location>
</feature>